<dbReference type="RefSeq" id="WP_379953995.1">
    <property type="nucleotide sequence ID" value="NZ_JAUYVI010000001.1"/>
</dbReference>
<feature type="signal peptide" evidence="1">
    <location>
        <begin position="1"/>
        <end position="29"/>
    </location>
</feature>
<evidence type="ECO:0000313" key="3">
    <source>
        <dbReference type="Proteomes" id="UP001230156"/>
    </source>
</evidence>
<dbReference type="PANTHER" id="PTHR40590:SF1">
    <property type="entry name" value="CYTOPLASMIC PROTEIN"/>
    <property type="match status" value="1"/>
</dbReference>
<dbReference type="Pfam" id="PF01963">
    <property type="entry name" value="TraB_PrgY_gumN"/>
    <property type="match status" value="1"/>
</dbReference>
<dbReference type="EMBL" id="JAUYVI010000001">
    <property type="protein sequence ID" value="MDQ7246604.1"/>
    <property type="molecule type" value="Genomic_DNA"/>
</dbReference>
<dbReference type="InterPro" id="IPR002816">
    <property type="entry name" value="TraB/PrgY/GumN_fam"/>
</dbReference>
<keyword evidence="1" id="KW-0732">Signal</keyword>
<evidence type="ECO:0000313" key="2">
    <source>
        <dbReference type="EMBL" id="MDQ7246604.1"/>
    </source>
</evidence>
<accession>A0ABU0YFW1</accession>
<protein>
    <submittedName>
        <fullName evidence="2">TraB/GumN family protein</fullName>
    </submittedName>
</protein>
<dbReference type="PANTHER" id="PTHR40590">
    <property type="entry name" value="CYTOPLASMIC PROTEIN-RELATED"/>
    <property type="match status" value="1"/>
</dbReference>
<sequence>MLLSRPIHAALRALSVTFGLLCGAGTAAADPAMWVVKDADSTVYLLGTIHVLKPGVNWRSAKLDAALKSSDEYWMEADIEADPAIAQTYAINFGMDSRRTLAEAVGEANFAKFVALAKRYQIPTEQLHRMRPWLAAMVLTRAQVMGTGYDPELGVDRTLEREALAAGKPIKPFETASEQLGYLADMPDKVAAEMLVQSLDEVEEGMKLVDALETAWLAGDVKQLQRIGPDKMRKEAPELFDAILARRNANWVKQIDAMLKGSGTQFIAVGAAHLVGKDSVPDRLGKLGYKVERY</sequence>
<evidence type="ECO:0000256" key="1">
    <source>
        <dbReference type="SAM" id="SignalP"/>
    </source>
</evidence>
<keyword evidence="3" id="KW-1185">Reference proteome</keyword>
<comment type="caution">
    <text evidence="2">The sequence shown here is derived from an EMBL/GenBank/DDBJ whole genome shotgun (WGS) entry which is preliminary data.</text>
</comment>
<dbReference type="InterPro" id="IPR047111">
    <property type="entry name" value="YbaP-like"/>
</dbReference>
<gene>
    <name evidence="2" type="ORF">Q8A70_02955</name>
</gene>
<organism evidence="2 3">
    <name type="scientific">Dongia sedimenti</name>
    <dbReference type="NCBI Taxonomy" id="3064282"/>
    <lineage>
        <taxon>Bacteria</taxon>
        <taxon>Pseudomonadati</taxon>
        <taxon>Pseudomonadota</taxon>
        <taxon>Alphaproteobacteria</taxon>
        <taxon>Rhodospirillales</taxon>
        <taxon>Dongiaceae</taxon>
        <taxon>Dongia</taxon>
    </lineage>
</organism>
<name>A0ABU0YFW1_9PROT</name>
<feature type="chain" id="PRO_5047100339" evidence="1">
    <location>
        <begin position="30"/>
        <end position="294"/>
    </location>
</feature>
<dbReference type="CDD" id="cd14789">
    <property type="entry name" value="Tiki"/>
    <property type="match status" value="1"/>
</dbReference>
<dbReference type="Proteomes" id="UP001230156">
    <property type="component" value="Unassembled WGS sequence"/>
</dbReference>
<proteinExistence type="predicted"/>
<reference evidence="3" key="1">
    <citation type="submission" date="2023-08" db="EMBL/GenBank/DDBJ databases">
        <title>Rhodospirillaceae gen. nov., a novel taxon isolated from the Yangtze River Yuezi River estuary sludge.</title>
        <authorList>
            <person name="Ruan L."/>
        </authorList>
    </citation>
    <scope>NUCLEOTIDE SEQUENCE [LARGE SCALE GENOMIC DNA]</scope>
    <source>
        <strain evidence="3">R-7</strain>
    </source>
</reference>